<dbReference type="PANTHER" id="PTHR30015">
    <property type="entry name" value="MRR RESTRICTION SYSTEM PROTEIN"/>
    <property type="match status" value="1"/>
</dbReference>
<feature type="domain" description="Restriction endonuclease type IV Mrr" evidence="1">
    <location>
        <begin position="30"/>
        <end position="141"/>
    </location>
</feature>
<dbReference type="InterPro" id="IPR011856">
    <property type="entry name" value="tRNA_endonuc-like_dom_sf"/>
</dbReference>
<accession>A0ABW4W707</accession>
<gene>
    <name evidence="2" type="ORF">ACFSJF_20245</name>
</gene>
<keyword evidence="2" id="KW-0378">Hydrolase</keyword>
<dbReference type="PANTHER" id="PTHR30015:SF7">
    <property type="entry name" value="TYPE IV METHYL-DIRECTED RESTRICTION ENZYME ECOKMRR"/>
    <property type="match status" value="1"/>
</dbReference>
<keyword evidence="2" id="KW-0540">Nuclease</keyword>
<evidence type="ECO:0000259" key="1">
    <source>
        <dbReference type="Pfam" id="PF04471"/>
    </source>
</evidence>
<protein>
    <submittedName>
        <fullName evidence="2">Restriction endonuclease</fullName>
    </submittedName>
</protein>
<name>A0ABW4W707_9BACI</name>
<keyword evidence="2" id="KW-0255">Endonuclease</keyword>
<comment type="caution">
    <text evidence="2">The sequence shown here is derived from an EMBL/GenBank/DDBJ whole genome shotgun (WGS) entry which is preliminary data.</text>
</comment>
<dbReference type="Gene3D" id="3.40.1350.10">
    <property type="match status" value="1"/>
</dbReference>
<dbReference type="Proteomes" id="UP001597383">
    <property type="component" value="Unassembled WGS sequence"/>
</dbReference>
<reference evidence="3" key="1">
    <citation type="journal article" date="2019" name="Int. J. Syst. Evol. Microbiol.">
        <title>The Global Catalogue of Microorganisms (GCM) 10K type strain sequencing project: providing services to taxonomists for standard genome sequencing and annotation.</title>
        <authorList>
            <consortium name="The Broad Institute Genomics Platform"/>
            <consortium name="The Broad Institute Genome Sequencing Center for Infectious Disease"/>
            <person name="Wu L."/>
            <person name="Ma J."/>
        </authorList>
    </citation>
    <scope>NUCLEOTIDE SEQUENCE [LARGE SCALE GENOMIC DNA]</scope>
    <source>
        <strain evidence="3">R28</strain>
    </source>
</reference>
<dbReference type="InterPro" id="IPR011335">
    <property type="entry name" value="Restrct_endonuc-II-like"/>
</dbReference>
<dbReference type="SUPFAM" id="SSF52980">
    <property type="entry name" value="Restriction endonuclease-like"/>
    <property type="match status" value="1"/>
</dbReference>
<dbReference type="GO" id="GO:0004519">
    <property type="term" value="F:endonuclease activity"/>
    <property type="evidence" value="ECO:0007669"/>
    <property type="project" value="UniProtKB-KW"/>
</dbReference>
<dbReference type="InterPro" id="IPR007560">
    <property type="entry name" value="Restrct_endonuc_IV_Mrr"/>
</dbReference>
<dbReference type="InterPro" id="IPR052906">
    <property type="entry name" value="Type_IV_Methyl-Rstrct_Enzyme"/>
</dbReference>
<sequence>MTLIEDRRELLRYILREEDVVLNVIKDNIEDLDPWEMQKLVAGLLVAMGFHAEDRGKGPDGGVDVLAYNDALGMEKPMIKVQVKHRKKKVASKEVQQLIGANPLDARSLFISTSGFTPNALSVASQASVRIIDLDELIRMVVEWYEEMPGTVKALVPLRKIYVPELI</sequence>
<keyword evidence="3" id="KW-1185">Reference proteome</keyword>
<proteinExistence type="predicted"/>
<dbReference type="RefSeq" id="WP_377558652.1">
    <property type="nucleotide sequence ID" value="NZ_JBHUHQ010000040.1"/>
</dbReference>
<dbReference type="Pfam" id="PF04471">
    <property type="entry name" value="Mrr_cat"/>
    <property type="match status" value="1"/>
</dbReference>
<dbReference type="EMBL" id="JBHUHQ010000040">
    <property type="protein sequence ID" value="MFD2046603.1"/>
    <property type="molecule type" value="Genomic_DNA"/>
</dbReference>
<evidence type="ECO:0000313" key="2">
    <source>
        <dbReference type="EMBL" id="MFD2046603.1"/>
    </source>
</evidence>
<evidence type="ECO:0000313" key="3">
    <source>
        <dbReference type="Proteomes" id="UP001597383"/>
    </source>
</evidence>
<organism evidence="2 3">
    <name type="scientific">Ornithinibacillus salinisoli</name>
    <dbReference type="NCBI Taxonomy" id="1848459"/>
    <lineage>
        <taxon>Bacteria</taxon>
        <taxon>Bacillati</taxon>
        <taxon>Bacillota</taxon>
        <taxon>Bacilli</taxon>
        <taxon>Bacillales</taxon>
        <taxon>Bacillaceae</taxon>
        <taxon>Ornithinibacillus</taxon>
    </lineage>
</organism>